<proteinExistence type="predicted"/>
<evidence type="ECO:0008006" key="4">
    <source>
        <dbReference type="Google" id="ProtNLM"/>
    </source>
</evidence>
<evidence type="ECO:0000313" key="3">
    <source>
        <dbReference type="Proteomes" id="UP000250235"/>
    </source>
</evidence>
<keyword evidence="3" id="KW-1185">Reference proteome</keyword>
<protein>
    <recommendedName>
        <fullName evidence="4">Late embryogenesis abundant protein LEA-2 subgroup domain-containing protein</fullName>
    </recommendedName>
</protein>
<dbReference type="EMBL" id="KQ995303">
    <property type="protein sequence ID" value="KZV47267.1"/>
    <property type="molecule type" value="Genomic_DNA"/>
</dbReference>
<dbReference type="InterPro" id="IPR055276">
    <property type="entry name" value="NHL41-like"/>
</dbReference>
<dbReference type="PANTHER" id="PTHR48436:SF1">
    <property type="entry name" value="2, PUTATIVE-RELATED"/>
    <property type="match status" value="1"/>
</dbReference>
<dbReference type="PANTHER" id="PTHR48436">
    <property type="entry name" value="2, PUTATIVE-RELATED"/>
    <property type="match status" value="1"/>
</dbReference>
<keyword evidence="1" id="KW-1133">Transmembrane helix</keyword>
<evidence type="ECO:0000256" key="1">
    <source>
        <dbReference type="SAM" id="Phobius"/>
    </source>
</evidence>
<keyword evidence="1" id="KW-0472">Membrane</keyword>
<dbReference type="AlphaFoldDB" id="A0A2Z7CMU5"/>
<gene>
    <name evidence="2" type="ORF">F511_07690</name>
</gene>
<name>A0A2Z7CMU5_9LAMI</name>
<keyword evidence="1" id="KW-0812">Transmembrane</keyword>
<organism evidence="2 3">
    <name type="scientific">Dorcoceras hygrometricum</name>
    <dbReference type="NCBI Taxonomy" id="472368"/>
    <lineage>
        <taxon>Eukaryota</taxon>
        <taxon>Viridiplantae</taxon>
        <taxon>Streptophyta</taxon>
        <taxon>Embryophyta</taxon>
        <taxon>Tracheophyta</taxon>
        <taxon>Spermatophyta</taxon>
        <taxon>Magnoliopsida</taxon>
        <taxon>eudicotyledons</taxon>
        <taxon>Gunneridae</taxon>
        <taxon>Pentapetalae</taxon>
        <taxon>asterids</taxon>
        <taxon>lamiids</taxon>
        <taxon>Lamiales</taxon>
        <taxon>Gesneriaceae</taxon>
        <taxon>Didymocarpoideae</taxon>
        <taxon>Trichosporeae</taxon>
        <taxon>Loxocarpinae</taxon>
        <taxon>Dorcoceras</taxon>
    </lineage>
</organism>
<dbReference type="OrthoDB" id="777193at2759"/>
<dbReference type="Proteomes" id="UP000250235">
    <property type="component" value="Unassembled WGS sequence"/>
</dbReference>
<sequence length="330" mass="37313">MANYRTDSLEDEALFRSYHYALYFVQSPSNVSHSNTNNNNNDEPFTYVVDRQSPLQPDHHNLLININPSYSSSRGSNHSFLHEKNKISSDQTNKFLGPLVLKNGFHDNDDDDDEFSGDRTEQGWQRYLSLSYSDSWWWIFMQLAWRFLVSLMIALIVFCLAAKPPTPQVFVKMGGIHQFKLGEGVDATGVTTKILTCNASMELTIENKSKLFGLHIHSPITSMLFGHLPFATSQGGDLYAGSDGLTSFELYFGTTNKAMYGGGRNMQDLLESGNALPITIKLSFASKFLVVWGLFEPKFHREALCLMLINNSYDKKHRTQKFNSTCTVTP</sequence>
<evidence type="ECO:0000313" key="2">
    <source>
        <dbReference type="EMBL" id="KZV47267.1"/>
    </source>
</evidence>
<accession>A0A2Z7CMU5</accession>
<feature type="transmembrane region" description="Helical" evidence="1">
    <location>
        <begin position="136"/>
        <end position="162"/>
    </location>
</feature>
<reference evidence="2 3" key="1">
    <citation type="journal article" date="2015" name="Proc. Natl. Acad. Sci. U.S.A.">
        <title>The resurrection genome of Boea hygrometrica: A blueprint for survival of dehydration.</title>
        <authorList>
            <person name="Xiao L."/>
            <person name="Yang G."/>
            <person name="Zhang L."/>
            <person name="Yang X."/>
            <person name="Zhao S."/>
            <person name="Ji Z."/>
            <person name="Zhou Q."/>
            <person name="Hu M."/>
            <person name="Wang Y."/>
            <person name="Chen M."/>
            <person name="Xu Y."/>
            <person name="Jin H."/>
            <person name="Xiao X."/>
            <person name="Hu G."/>
            <person name="Bao F."/>
            <person name="Hu Y."/>
            <person name="Wan P."/>
            <person name="Li L."/>
            <person name="Deng X."/>
            <person name="Kuang T."/>
            <person name="Xiang C."/>
            <person name="Zhu J.K."/>
            <person name="Oliver M.J."/>
            <person name="He Y."/>
        </authorList>
    </citation>
    <scope>NUCLEOTIDE SEQUENCE [LARGE SCALE GENOMIC DNA]</scope>
    <source>
        <strain evidence="3">cv. XS01</strain>
    </source>
</reference>